<dbReference type="OrthoDB" id="505641at2"/>
<reference evidence="4" key="2">
    <citation type="journal article" date="2019" name="MicrobiologyOpen">
        <title>High-quality draft genome sequence of Gaiella occulta isolated from a 150 meter deep mineral water borehole and comparison with the genome sequences of other deep-branching lineages of the phylum Actinobacteria.</title>
        <authorList>
            <person name="Severino R."/>
            <person name="Froufe H.J.C."/>
            <person name="Barroso C."/>
            <person name="Albuquerque L."/>
            <person name="Lobo-da-Cunha A."/>
            <person name="da Costa M.S."/>
            <person name="Egas C."/>
        </authorList>
    </citation>
    <scope>NUCLEOTIDE SEQUENCE [LARGE SCALE GENOMIC DNA]</scope>
    <source>
        <strain evidence="4">F2-233</strain>
    </source>
</reference>
<comment type="caution">
    <text evidence="3">The sequence shown here is derived from an EMBL/GenBank/DDBJ whole genome shotgun (WGS) entry which is preliminary data.</text>
</comment>
<dbReference type="RefSeq" id="WP_114797197.1">
    <property type="nucleotide sequence ID" value="NZ_QQZY01000009.1"/>
</dbReference>
<feature type="signal peptide" evidence="1">
    <location>
        <begin position="1"/>
        <end position="23"/>
    </location>
</feature>
<sequence length="629" mass="68881">MGRLLLLLLAVALLPAAPAAAGADTLSLSKEAFSPRGARSVRVEVTLERPLRVGVRLVQRGRPLGWLAAPQPRRFLSLRWHGRLNGSRLGDGRYEIEVVEPGTGRVLAARPLRVDTVAPQLRRLRAYTRSARPFHGDGALLTTISPNGDRLRDAAKVGFTLGERATVRFRVTRTLSSPTTVYEKTATLGPGRHAFTWFPPPGTPPRTYLVLLDVVDEAGNRRAYGATNAETGRRPASPVVRVLGVDAGFTRESYAPGETAMLRVETDAPSLDLQLFRAGPEDVPTYDDTFMNGVPLGDPVTLPWSSLDGPTTLPVPIGPWASGVYFARLTAPDGRIGFAPFVVRPAQLGSTRVAVVIPTNTWQAYNFRDEDGNGWGDTWYAKGAQSTVRLGRAFLRRGVPPQYRKYDLGFLRWLAQRGKQPDYLTETDLEVLDSGDTLARLYDLVVFGGHTEYVTPKEVDVVQRYRDLGGNLMFLSANNFFWQVRRSGGVLRRVRRWRDLGRPESALIGVQYRANDDGRMQRPYVVRGAEAAPWLFQGTGLATGSTFGEELGGYGIEIDATTAASPPGTIVLAEIRDLYGPGFTAQMTYYETPAGARVFAAGTIDFGGTALLPSVSRMLDNLWNRLSAP</sequence>
<name>A0A7M2YTM8_9ACTN</name>
<dbReference type="InterPro" id="IPR046540">
    <property type="entry name" value="DMFA2_C"/>
</dbReference>
<reference evidence="3 4" key="1">
    <citation type="submission" date="2018-07" db="EMBL/GenBank/DDBJ databases">
        <title>High-quality-draft genome sequence of Gaiella occulta.</title>
        <authorList>
            <person name="Severino R."/>
            <person name="Froufe H.J.C."/>
            <person name="Rainey F.A."/>
            <person name="Barroso C."/>
            <person name="Albuquerque L."/>
            <person name="Lobo-Da-Cunha A."/>
            <person name="Da Costa M.S."/>
            <person name="Egas C."/>
        </authorList>
    </citation>
    <scope>NUCLEOTIDE SEQUENCE [LARGE SCALE GENOMIC DNA]</scope>
    <source>
        <strain evidence="3 4">F2-233</strain>
    </source>
</reference>
<proteinExistence type="predicted"/>
<keyword evidence="1" id="KW-0732">Signal</keyword>
<evidence type="ECO:0000313" key="3">
    <source>
        <dbReference type="EMBL" id="RDI73443.1"/>
    </source>
</evidence>
<feature type="domain" description="N,N-dimethylformamidase beta subunit-like C-terminal" evidence="2">
    <location>
        <begin position="312"/>
        <end position="608"/>
    </location>
</feature>
<accession>A0A7M2YTM8</accession>
<dbReference type="Pfam" id="PF20254">
    <property type="entry name" value="DMFA2_C"/>
    <property type="match status" value="1"/>
</dbReference>
<gene>
    <name evidence="3" type="ORF">Gocc_2799</name>
</gene>
<organism evidence="3 4">
    <name type="scientific">Gaiella occulta</name>
    <dbReference type="NCBI Taxonomy" id="1002870"/>
    <lineage>
        <taxon>Bacteria</taxon>
        <taxon>Bacillati</taxon>
        <taxon>Actinomycetota</taxon>
        <taxon>Thermoleophilia</taxon>
        <taxon>Gaiellales</taxon>
        <taxon>Gaiellaceae</taxon>
        <taxon>Gaiella</taxon>
    </lineage>
</organism>
<evidence type="ECO:0000313" key="4">
    <source>
        <dbReference type="Proteomes" id="UP000254134"/>
    </source>
</evidence>
<dbReference type="EMBL" id="QQZY01000009">
    <property type="protein sequence ID" value="RDI73443.1"/>
    <property type="molecule type" value="Genomic_DNA"/>
</dbReference>
<dbReference type="AlphaFoldDB" id="A0A7M2YTM8"/>
<evidence type="ECO:0000256" key="1">
    <source>
        <dbReference type="SAM" id="SignalP"/>
    </source>
</evidence>
<protein>
    <recommendedName>
        <fullName evidence="2">N,N-dimethylformamidase beta subunit-like C-terminal domain-containing protein</fullName>
    </recommendedName>
</protein>
<dbReference type="Proteomes" id="UP000254134">
    <property type="component" value="Unassembled WGS sequence"/>
</dbReference>
<feature type="chain" id="PRO_5029508209" description="N,N-dimethylformamidase beta subunit-like C-terminal domain-containing protein" evidence="1">
    <location>
        <begin position="24"/>
        <end position="629"/>
    </location>
</feature>
<evidence type="ECO:0000259" key="2">
    <source>
        <dbReference type="Pfam" id="PF20254"/>
    </source>
</evidence>
<keyword evidence="4" id="KW-1185">Reference proteome</keyword>